<keyword evidence="4" id="KW-1185">Reference proteome</keyword>
<sequence length="158" mass="17146">MVNDPIGTETNEPIQKLRENTAGDRQQNESSTSAITEPIQKKQRLEQIAGPEKVEDFPGKSLDLLIKQESTMNESVNSSATISRENQRTCAICNKAGASFVCAAKCGLEAHIECIHPDTIFTLSGIHGLSVGFIFVILLRVFAYCGQILLGSSGDIIH</sequence>
<dbReference type="Proteomes" id="UP000053237">
    <property type="component" value="Unassembled WGS sequence"/>
</dbReference>
<keyword evidence="2" id="KW-0812">Transmembrane</keyword>
<proteinExistence type="predicted"/>
<dbReference type="Gene3D" id="3.30.40.10">
    <property type="entry name" value="Zinc/RING finger domain, C3HC4 (zinc finger)"/>
    <property type="match status" value="1"/>
</dbReference>
<dbReference type="AlphaFoldDB" id="A0A024GRR7"/>
<evidence type="ECO:0000256" key="1">
    <source>
        <dbReference type="SAM" id="MobiDB-lite"/>
    </source>
</evidence>
<keyword evidence="2" id="KW-1133">Transmembrane helix</keyword>
<reference evidence="3 4" key="1">
    <citation type="submission" date="2012-05" db="EMBL/GenBank/DDBJ databases">
        <title>Recombination and specialization in a pathogen metapopulation.</title>
        <authorList>
            <person name="Gardiner A."/>
            <person name="Kemen E."/>
            <person name="Schultz-Larsen T."/>
            <person name="MacLean D."/>
            <person name="Van Oosterhout C."/>
            <person name="Jones J.D.G."/>
        </authorList>
    </citation>
    <scope>NUCLEOTIDE SEQUENCE [LARGE SCALE GENOMIC DNA]</scope>
    <source>
        <strain evidence="3 4">Ac Nc2</strain>
    </source>
</reference>
<feature type="transmembrane region" description="Helical" evidence="2">
    <location>
        <begin position="120"/>
        <end position="143"/>
    </location>
</feature>
<comment type="caution">
    <text evidence="3">The sequence shown here is derived from an EMBL/GenBank/DDBJ whole genome shotgun (WGS) entry which is preliminary data.</text>
</comment>
<feature type="compositionally biased region" description="Polar residues" evidence="1">
    <location>
        <begin position="23"/>
        <end position="35"/>
    </location>
</feature>
<accession>A0A024GRR7</accession>
<keyword evidence="2" id="KW-0472">Membrane</keyword>
<evidence type="ECO:0000256" key="2">
    <source>
        <dbReference type="SAM" id="Phobius"/>
    </source>
</evidence>
<dbReference type="EMBL" id="CAIX01000269">
    <property type="protein sequence ID" value="CCI49050.1"/>
    <property type="molecule type" value="Genomic_DNA"/>
</dbReference>
<gene>
    <name evidence="3" type="ORF">BN9_103040</name>
</gene>
<dbReference type="InterPro" id="IPR013083">
    <property type="entry name" value="Znf_RING/FYVE/PHD"/>
</dbReference>
<dbReference type="InParanoid" id="A0A024GRR7"/>
<protein>
    <submittedName>
        <fullName evidence="3">Uncharacterized protein</fullName>
    </submittedName>
</protein>
<feature type="region of interest" description="Disordered" evidence="1">
    <location>
        <begin position="1"/>
        <end position="56"/>
    </location>
</feature>
<organism evidence="3 4">
    <name type="scientific">Albugo candida</name>
    <dbReference type="NCBI Taxonomy" id="65357"/>
    <lineage>
        <taxon>Eukaryota</taxon>
        <taxon>Sar</taxon>
        <taxon>Stramenopiles</taxon>
        <taxon>Oomycota</taxon>
        <taxon>Peronosporomycetes</taxon>
        <taxon>Albuginales</taxon>
        <taxon>Albuginaceae</taxon>
        <taxon>Albugo</taxon>
    </lineage>
</organism>
<evidence type="ECO:0000313" key="4">
    <source>
        <dbReference type="Proteomes" id="UP000053237"/>
    </source>
</evidence>
<evidence type="ECO:0000313" key="3">
    <source>
        <dbReference type="EMBL" id="CCI49050.1"/>
    </source>
</evidence>
<name>A0A024GRR7_9STRA</name>